<reference evidence="6 7" key="1">
    <citation type="journal article" date="2018" name="BMC Genomics">
        <title>The genome of Naegleria lovaniensis, the basis for a comparative approach to unravel pathogenicity factors of the human pathogenic amoeba N. fowleri.</title>
        <authorList>
            <person name="Liechti N."/>
            <person name="Schurch N."/>
            <person name="Bruggmann R."/>
            <person name="Wittwer M."/>
        </authorList>
    </citation>
    <scope>NUCLEOTIDE SEQUENCE [LARGE SCALE GENOMIC DNA]</scope>
    <source>
        <strain evidence="6 7">ATCC 30569</strain>
    </source>
</reference>
<proteinExistence type="predicted"/>
<keyword evidence="3 5" id="KW-1133">Transmembrane helix</keyword>
<evidence type="ECO:0000313" key="7">
    <source>
        <dbReference type="Proteomes" id="UP000816034"/>
    </source>
</evidence>
<name>A0AA88GLR7_NAELO</name>
<evidence type="ECO:0000256" key="1">
    <source>
        <dbReference type="ARBA" id="ARBA00004141"/>
    </source>
</evidence>
<feature type="transmembrane region" description="Helical" evidence="5">
    <location>
        <begin position="118"/>
        <end position="139"/>
    </location>
</feature>
<comment type="subcellular location">
    <subcellularLocation>
        <location evidence="1">Membrane</location>
        <topology evidence="1">Multi-pass membrane protein</topology>
    </subcellularLocation>
</comment>
<keyword evidence="7" id="KW-1185">Reference proteome</keyword>
<evidence type="ECO:0000256" key="5">
    <source>
        <dbReference type="SAM" id="Phobius"/>
    </source>
</evidence>
<dbReference type="EMBL" id="PYSW02000023">
    <property type="protein sequence ID" value="KAG2382570.1"/>
    <property type="molecule type" value="Genomic_DNA"/>
</dbReference>
<dbReference type="GO" id="GO:0046873">
    <property type="term" value="F:metal ion transmembrane transporter activity"/>
    <property type="evidence" value="ECO:0007669"/>
    <property type="project" value="InterPro"/>
</dbReference>
<gene>
    <name evidence="6" type="ORF">C9374_005150</name>
</gene>
<feature type="transmembrane region" description="Helical" evidence="5">
    <location>
        <begin position="39"/>
        <end position="65"/>
    </location>
</feature>
<dbReference type="AlphaFoldDB" id="A0AA88GLR7"/>
<dbReference type="RefSeq" id="XP_044548249.1">
    <property type="nucleotide sequence ID" value="XM_044694869.1"/>
</dbReference>
<protein>
    <submittedName>
        <fullName evidence="6">Uncharacterized protein</fullName>
    </submittedName>
</protein>
<evidence type="ECO:0000256" key="3">
    <source>
        <dbReference type="ARBA" id="ARBA00022989"/>
    </source>
</evidence>
<evidence type="ECO:0000256" key="4">
    <source>
        <dbReference type="ARBA" id="ARBA00023136"/>
    </source>
</evidence>
<keyword evidence="2 5" id="KW-0812">Transmembrane</keyword>
<dbReference type="InterPro" id="IPR003689">
    <property type="entry name" value="ZIP"/>
</dbReference>
<evidence type="ECO:0000313" key="6">
    <source>
        <dbReference type="EMBL" id="KAG2382570.1"/>
    </source>
</evidence>
<feature type="transmembrane region" description="Helical" evidence="5">
    <location>
        <begin position="77"/>
        <end position="98"/>
    </location>
</feature>
<comment type="caution">
    <text evidence="6">The sequence shown here is derived from an EMBL/GenBank/DDBJ whole genome shotgun (WGS) entry which is preliminary data.</text>
</comment>
<sequence>MPFRSISHQHYSISTALNDINNSTNSTSPYDVLLQIHPIGLGVIFTTINWLFTTLGAAACFFMICCAKSTNRFYDDFLALSFGLGGGIMLAASFFSLLVPAIELSEKQYPEYVSVLPVFGGFAIGIIFFLVFDVALDYINDYVEKKKIQYDRELQKLKENELSTIQPMLSHHEATPSSTSLLQASDSCENIIRPSKEEDKTDQSCVELP</sequence>
<dbReference type="Pfam" id="PF02535">
    <property type="entry name" value="Zip"/>
    <property type="match status" value="1"/>
</dbReference>
<organism evidence="6 7">
    <name type="scientific">Naegleria lovaniensis</name>
    <name type="common">Amoeba</name>
    <dbReference type="NCBI Taxonomy" id="51637"/>
    <lineage>
        <taxon>Eukaryota</taxon>
        <taxon>Discoba</taxon>
        <taxon>Heterolobosea</taxon>
        <taxon>Tetramitia</taxon>
        <taxon>Eutetramitia</taxon>
        <taxon>Vahlkampfiidae</taxon>
        <taxon>Naegleria</taxon>
    </lineage>
</organism>
<dbReference type="GeneID" id="68097605"/>
<dbReference type="GO" id="GO:0016020">
    <property type="term" value="C:membrane"/>
    <property type="evidence" value="ECO:0007669"/>
    <property type="project" value="UniProtKB-SubCell"/>
</dbReference>
<dbReference type="Proteomes" id="UP000816034">
    <property type="component" value="Unassembled WGS sequence"/>
</dbReference>
<evidence type="ECO:0000256" key="2">
    <source>
        <dbReference type="ARBA" id="ARBA00022692"/>
    </source>
</evidence>
<accession>A0AA88GLR7</accession>
<keyword evidence="4 5" id="KW-0472">Membrane</keyword>